<name>A0ABR9C9D3_9HYPH</name>
<evidence type="ECO:0000313" key="2">
    <source>
        <dbReference type="EMBL" id="MBD8876524.1"/>
    </source>
</evidence>
<accession>A0ABR9C9D3</accession>
<dbReference type="RefSeq" id="WP_192108975.1">
    <property type="nucleotide sequence ID" value="NZ_JACYXJ010000003.1"/>
</dbReference>
<keyword evidence="3" id="KW-1185">Reference proteome</keyword>
<proteinExistence type="predicted"/>
<dbReference type="EMBL" id="JACYXJ010000003">
    <property type="protein sequence ID" value="MBD8876524.1"/>
    <property type="molecule type" value="Genomic_DNA"/>
</dbReference>
<evidence type="ECO:0000313" key="3">
    <source>
        <dbReference type="Proteomes" id="UP000615687"/>
    </source>
</evidence>
<protein>
    <submittedName>
        <fullName evidence="2">Pilus assembly protein</fullName>
    </submittedName>
</protein>
<comment type="caution">
    <text evidence="2">The sequence shown here is derived from an EMBL/GenBank/DDBJ whole genome shotgun (WGS) entry which is preliminary data.</text>
</comment>
<keyword evidence="1" id="KW-1133">Transmembrane helix</keyword>
<sequence>MSIKTIFQQSGFWRDSSAAAAVEFAIVAPFLVVVLINAVSFFDGFRGDRVVSRTNTVVLDLLTREQGAIDDDDLDELIAIAEALAGKYVDNGFTLVLTSVRNTWDSEENPDIDLRWSISNDSSAVLTQDDIDAMTLPSMQEGDTAIISSLTTEYTPAIVGELSGEFTLSDYLIRRPRYVTEIDCSSDSGKC</sequence>
<feature type="transmembrane region" description="Helical" evidence="1">
    <location>
        <begin position="20"/>
        <end position="42"/>
    </location>
</feature>
<dbReference type="Proteomes" id="UP000615687">
    <property type="component" value="Unassembled WGS sequence"/>
</dbReference>
<organism evidence="2 3">
    <name type="scientific">Roseibium polysiphoniae</name>
    <dbReference type="NCBI Taxonomy" id="2571221"/>
    <lineage>
        <taxon>Bacteria</taxon>
        <taxon>Pseudomonadati</taxon>
        <taxon>Pseudomonadota</taxon>
        <taxon>Alphaproteobacteria</taxon>
        <taxon>Hyphomicrobiales</taxon>
        <taxon>Stappiaceae</taxon>
        <taxon>Roseibium</taxon>
    </lineage>
</organism>
<keyword evidence="1" id="KW-0472">Membrane</keyword>
<evidence type="ECO:0000256" key="1">
    <source>
        <dbReference type="SAM" id="Phobius"/>
    </source>
</evidence>
<keyword evidence="1" id="KW-0812">Transmembrane</keyword>
<gene>
    <name evidence="2" type="ORF">IG617_09525</name>
</gene>
<reference evidence="2 3" key="1">
    <citation type="submission" date="2020-09" db="EMBL/GenBank/DDBJ databases">
        <title>The genome sequence of type strain Labrenzia polysiphoniae KACC 19711.</title>
        <authorList>
            <person name="Liu Y."/>
        </authorList>
    </citation>
    <scope>NUCLEOTIDE SEQUENCE [LARGE SCALE GENOMIC DNA]</scope>
    <source>
        <strain evidence="2 3">KACC 19711</strain>
    </source>
</reference>